<evidence type="ECO:0000313" key="2">
    <source>
        <dbReference type="EMBL" id="CUS37254.1"/>
    </source>
</evidence>
<dbReference type="Proteomes" id="UP000199032">
    <property type="component" value="Unassembled WGS sequence"/>
</dbReference>
<protein>
    <recommendedName>
        <fullName evidence="4">Antitoxin</fullName>
    </recommendedName>
</protein>
<keyword evidence="3" id="KW-1185">Reference proteome</keyword>
<reference evidence="2 3" key="1">
    <citation type="submission" date="2015-10" db="EMBL/GenBank/DDBJ databases">
        <authorList>
            <person name="Gilbert D.G."/>
        </authorList>
    </citation>
    <scope>NUCLEOTIDE SEQUENCE [LARGE SCALE GENOMIC DNA]</scope>
    <source>
        <strain evidence="2">COMA1</strain>
    </source>
</reference>
<dbReference type="AlphaFoldDB" id="A0A0S4LMV6"/>
<organism evidence="2 3">
    <name type="scientific">Candidatus Nitrospira nitrosa</name>
    <dbReference type="NCBI Taxonomy" id="1742972"/>
    <lineage>
        <taxon>Bacteria</taxon>
        <taxon>Pseudomonadati</taxon>
        <taxon>Nitrospirota</taxon>
        <taxon>Nitrospiria</taxon>
        <taxon>Nitrospirales</taxon>
        <taxon>Nitrospiraceae</taxon>
        <taxon>Nitrospira</taxon>
    </lineage>
</organism>
<evidence type="ECO:0008006" key="4">
    <source>
        <dbReference type="Google" id="ProtNLM"/>
    </source>
</evidence>
<evidence type="ECO:0000256" key="1">
    <source>
        <dbReference type="SAM" id="MobiDB-lite"/>
    </source>
</evidence>
<evidence type="ECO:0000313" key="3">
    <source>
        <dbReference type="Proteomes" id="UP000199032"/>
    </source>
</evidence>
<proteinExistence type="predicted"/>
<dbReference type="RefSeq" id="WP_090749742.1">
    <property type="nucleotide sequence ID" value="NZ_CZQA01000009.1"/>
</dbReference>
<feature type="compositionally biased region" description="Basic and acidic residues" evidence="1">
    <location>
        <begin position="89"/>
        <end position="101"/>
    </location>
</feature>
<gene>
    <name evidence="2" type="ORF">COMA1_30489</name>
</gene>
<name>A0A0S4LMV6_9BACT</name>
<dbReference type="EMBL" id="CZQA01000009">
    <property type="protein sequence ID" value="CUS37254.1"/>
    <property type="molecule type" value="Genomic_DNA"/>
</dbReference>
<sequence length="108" mass="12684">MKKRRYTYEEQVTRDYENGQFKSMTPSKSDLKRFKEAARATFIKNRRVNVRLSTPDLIDIQTRAAEEGIPYQTLIASVLHKFVTGRFTEKPSRLTTRESGRTKRRRAA</sequence>
<feature type="region of interest" description="Disordered" evidence="1">
    <location>
        <begin position="89"/>
        <end position="108"/>
    </location>
</feature>
<dbReference type="OrthoDB" id="595481at2"/>
<dbReference type="STRING" id="1742972.COMA1_30489"/>
<accession>A0A0S4LMV6</accession>